<evidence type="ECO:0000313" key="7">
    <source>
        <dbReference type="Proteomes" id="UP000003240"/>
    </source>
</evidence>
<dbReference type="InterPro" id="IPR036388">
    <property type="entry name" value="WH-like_DNA-bd_sf"/>
</dbReference>
<comment type="caution">
    <text evidence="6">The sequence shown here is derived from an EMBL/GenBank/DDBJ whole genome shotgun (WGS) entry which is preliminary data.</text>
</comment>
<dbReference type="InterPro" id="IPR036390">
    <property type="entry name" value="WH_DNA-bd_sf"/>
</dbReference>
<accession>F7NP39</accession>
<keyword evidence="3" id="KW-0238">DNA-binding</keyword>
<dbReference type="Proteomes" id="UP000003240">
    <property type="component" value="Unassembled WGS sequence"/>
</dbReference>
<dbReference type="SUPFAM" id="SSF46785">
    <property type="entry name" value="Winged helix' DNA-binding domain"/>
    <property type="match status" value="1"/>
</dbReference>
<name>F7NP39_9FIRM</name>
<evidence type="ECO:0000256" key="2">
    <source>
        <dbReference type="ARBA" id="ARBA00023015"/>
    </source>
</evidence>
<sequence length="299" mass="33268">MNINLLKVFISVADTGSFSQAAKLLYVSQPALSQSIKQLETHFTVDLIKRTSHSFALTEAGRLLYKHAVNVVALTEMMENDMKELRTACDDKLLVGATSVIGGYAVPCSIFIFKRKFPDAAIKLILGNRRQILDQLQNDSIDIAVVEGEKPDDQFMSSEIHTEEMVVVAPADETWKTHAPLDRNKLLTVPLIMREEGSATKWAVEQAFYQAGISLQNLNIVMELNSVDSIKAAVEAGHGISILPRVAVKKELFTKALFPLHIEGLSFVQPIHLVYKRKKQRIIAAEFIRLMKSSANGFC</sequence>
<dbReference type="InterPro" id="IPR000847">
    <property type="entry name" value="LysR_HTH_N"/>
</dbReference>
<proteinExistence type="inferred from homology"/>
<evidence type="ECO:0000256" key="3">
    <source>
        <dbReference type="ARBA" id="ARBA00023125"/>
    </source>
</evidence>
<evidence type="ECO:0000256" key="1">
    <source>
        <dbReference type="ARBA" id="ARBA00009437"/>
    </source>
</evidence>
<reference evidence="6 7" key="1">
    <citation type="journal article" date="2011" name="EMBO J.">
        <title>Structural diversity of bacterial flagellar motors.</title>
        <authorList>
            <person name="Chen S."/>
            <person name="Beeby M."/>
            <person name="Murphy G.E."/>
            <person name="Leadbetter J.R."/>
            <person name="Hendrixson D.R."/>
            <person name="Briegel A."/>
            <person name="Li Z."/>
            <person name="Shi J."/>
            <person name="Tocheva E.I."/>
            <person name="Muller A."/>
            <person name="Dobro M.J."/>
            <person name="Jensen G.J."/>
        </authorList>
    </citation>
    <scope>NUCLEOTIDE SEQUENCE [LARGE SCALE GENOMIC DNA]</scope>
    <source>
        <strain evidence="6 7">DSM 6540</strain>
    </source>
</reference>
<dbReference type="InterPro" id="IPR005119">
    <property type="entry name" value="LysR_subst-bd"/>
</dbReference>
<protein>
    <submittedName>
        <fullName evidence="6">Transcriptional regulator, LysR family protein</fullName>
    </submittedName>
</protein>
<dbReference type="eggNOG" id="COG0583">
    <property type="taxonomic scope" value="Bacteria"/>
</dbReference>
<dbReference type="STRING" id="1009370.ALO_19402"/>
<dbReference type="Gene3D" id="3.40.190.290">
    <property type="match status" value="1"/>
</dbReference>
<dbReference type="PANTHER" id="PTHR30126:SF39">
    <property type="entry name" value="HTH-TYPE TRANSCRIPTIONAL REGULATOR CYSL"/>
    <property type="match status" value="1"/>
</dbReference>
<comment type="similarity">
    <text evidence="1">Belongs to the LysR transcriptional regulatory family.</text>
</comment>
<dbReference type="PANTHER" id="PTHR30126">
    <property type="entry name" value="HTH-TYPE TRANSCRIPTIONAL REGULATOR"/>
    <property type="match status" value="1"/>
</dbReference>
<dbReference type="EMBL" id="AFGF01000240">
    <property type="protein sequence ID" value="EGO62162.1"/>
    <property type="molecule type" value="Genomic_DNA"/>
</dbReference>
<dbReference type="GO" id="GO:0000976">
    <property type="term" value="F:transcription cis-regulatory region binding"/>
    <property type="evidence" value="ECO:0007669"/>
    <property type="project" value="TreeGrafter"/>
</dbReference>
<dbReference type="OrthoDB" id="1624015at2"/>
<feature type="domain" description="HTH lysR-type" evidence="5">
    <location>
        <begin position="1"/>
        <end position="58"/>
    </location>
</feature>
<dbReference type="PRINTS" id="PR00039">
    <property type="entry name" value="HTHLYSR"/>
</dbReference>
<dbReference type="AlphaFoldDB" id="F7NP39"/>
<organism evidence="6 7">
    <name type="scientific">Acetonema longum DSM 6540</name>
    <dbReference type="NCBI Taxonomy" id="1009370"/>
    <lineage>
        <taxon>Bacteria</taxon>
        <taxon>Bacillati</taxon>
        <taxon>Bacillota</taxon>
        <taxon>Negativicutes</taxon>
        <taxon>Acetonemataceae</taxon>
        <taxon>Acetonema</taxon>
    </lineage>
</organism>
<evidence type="ECO:0000259" key="5">
    <source>
        <dbReference type="PROSITE" id="PS50931"/>
    </source>
</evidence>
<evidence type="ECO:0000256" key="4">
    <source>
        <dbReference type="ARBA" id="ARBA00023163"/>
    </source>
</evidence>
<gene>
    <name evidence="6" type="ORF">ALO_19402</name>
</gene>
<dbReference type="Pfam" id="PF00126">
    <property type="entry name" value="HTH_1"/>
    <property type="match status" value="1"/>
</dbReference>
<keyword evidence="7" id="KW-1185">Reference proteome</keyword>
<evidence type="ECO:0000313" key="6">
    <source>
        <dbReference type="EMBL" id="EGO62162.1"/>
    </source>
</evidence>
<keyword evidence="2" id="KW-0805">Transcription regulation</keyword>
<dbReference type="Gene3D" id="1.10.10.10">
    <property type="entry name" value="Winged helix-like DNA-binding domain superfamily/Winged helix DNA-binding domain"/>
    <property type="match status" value="1"/>
</dbReference>
<dbReference type="SUPFAM" id="SSF53850">
    <property type="entry name" value="Periplasmic binding protein-like II"/>
    <property type="match status" value="1"/>
</dbReference>
<dbReference type="GO" id="GO:0003700">
    <property type="term" value="F:DNA-binding transcription factor activity"/>
    <property type="evidence" value="ECO:0007669"/>
    <property type="project" value="InterPro"/>
</dbReference>
<keyword evidence="4" id="KW-0804">Transcription</keyword>
<dbReference type="PROSITE" id="PS50931">
    <property type="entry name" value="HTH_LYSR"/>
    <property type="match status" value="1"/>
</dbReference>
<dbReference type="Pfam" id="PF03466">
    <property type="entry name" value="LysR_substrate"/>
    <property type="match status" value="1"/>
</dbReference>
<dbReference type="RefSeq" id="WP_004099102.1">
    <property type="nucleotide sequence ID" value="NZ_AFGF01000240.1"/>
</dbReference>
<dbReference type="FunFam" id="1.10.10.10:FF:000001">
    <property type="entry name" value="LysR family transcriptional regulator"/>
    <property type="match status" value="1"/>
</dbReference>